<evidence type="ECO:0008006" key="4">
    <source>
        <dbReference type="Google" id="ProtNLM"/>
    </source>
</evidence>
<keyword evidence="1" id="KW-0732">Signal</keyword>
<protein>
    <recommendedName>
        <fullName evidence="4">Lipoprotein</fullName>
    </recommendedName>
</protein>
<evidence type="ECO:0000256" key="1">
    <source>
        <dbReference type="SAM" id="SignalP"/>
    </source>
</evidence>
<feature type="signal peptide" evidence="1">
    <location>
        <begin position="1"/>
        <end position="20"/>
    </location>
</feature>
<gene>
    <name evidence="2" type="ORF">ABFO16_07685</name>
</gene>
<dbReference type="RefSeq" id="WP_367286540.1">
    <property type="nucleotide sequence ID" value="NZ_JBBMEY010000033.1"/>
</dbReference>
<feature type="chain" id="PRO_5047418322" description="Lipoprotein" evidence="1">
    <location>
        <begin position="21"/>
        <end position="151"/>
    </location>
</feature>
<proteinExistence type="predicted"/>
<reference evidence="2 3" key="1">
    <citation type="submission" date="2024-03" db="EMBL/GenBank/DDBJ databases">
        <title>Human intestinal bacterial collection.</title>
        <authorList>
            <person name="Pauvert C."/>
            <person name="Hitch T.C.A."/>
            <person name="Clavel T."/>
        </authorList>
    </citation>
    <scope>NUCLEOTIDE SEQUENCE [LARGE SCALE GENOMIC DNA]</scope>
    <source>
        <strain evidence="2 3">CLA-AP-H18</strain>
    </source>
</reference>
<accession>A0ABV1HUV9</accession>
<sequence length="151" mass="17138">MKKVSTIIVCVIMISLTAICFVCCDSSSSNNYSVSDDYSDSDDTYTPVTIEETTEEGDYIKDEYDAESYITADSLQNELLEDGYLVKAYTPEIGSIKFEEETDDSFVFNVTGRYSGYYGDYLDFEYGTFDAEVSISKKDGYMSCRFELHKK</sequence>
<evidence type="ECO:0000313" key="3">
    <source>
        <dbReference type="Proteomes" id="UP001478133"/>
    </source>
</evidence>
<comment type="caution">
    <text evidence="2">The sequence shown here is derived from an EMBL/GenBank/DDBJ whole genome shotgun (WGS) entry which is preliminary data.</text>
</comment>
<organism evidence="2 3">
    <name type="scientific">Ruminococcoides intestinihominis</name>
    <dbReference type="NCBI Taxonomy" id="3133161"/>
    <lineage>
        <taxon>Bacteria</taxon>
        <taxon>Bacillati</taxon>
        <taxon>Bacillota</taxon>
        <taxon>Clostridia</taxon>
        <taxon>Eubacteriales</taxon>
        <taxon>Oscillospiraceae</taxon>
        <taxon>Ruminococcoides</taxon>
    </lineage>
</organism>
<dbReference type="EMBL" id="JBBMFI010000030">
    <property type="protein sequence ID" value="MEQ2566118.1"/>
    <property type="molecule type" value="Genomic_DNA"/>
</dbReference>
<evidence type="ECO:0000313" key="2">
    <source>
        <dbReference type="EMBL" id="MEQ2566118.1"/>
    </source>
</evidence>
<dbReference type="Proteomes" id="UP001478133">
    <property type="component" value="Unassembled WGS sequence"/>
</dbReference>
<name>A0ABV1HUV9_9FIRM</name>
<keyword evidence="3" id="KW-1185">Reference proteome</keyword>